<proteinExistence type="predicted"/>
<reference evidence="2 3" key="1">
    <citation type="submission" date="2020-05" db="EMBL/GenBank/DDBJ databases">
        <authorList>
            <person name="Campoy J."/>
            <person name="Schneeberger K."/>
            <person name="Spophaly S."/>
        </authorList>
    </citation>
    <scope>NUCLEOTIDE SEQUENCE [LARGE SCALE GENOMIC DNA]</scope>
    <source>
        <strain evidence="2">PruArmRojPasFocal</strain>
    </source>
</reference>
<dbReference type="EMBL" id="CAEKDK010000001">
    <property type="protein sequence ID" value="CAB4263698.1"/>
    <property type="molecule type" value="Genomic_DNA"/>
</dbReference>
<dbReference type="AlphaFoldDB" id="A0A6J5TME1"/>
<evidence type="ECO:0000256" key="1">
    <source>
        <dbReference type="SAM" id="MobiDB-lite"/>
    </source>
</evidence>
<gene>
    <name evidence="2" type="ORF">CURHAP_LOCUS4379</name>
</gene>
<accession>A0A6J5TME1</accession>
<feature type="region of interest" description="Disordered" evidence="1">
    <location>
        <begin position="76"/>
        <end position="98"/>
    </location>
</feature>
<name>A0A6J5TME1_PRUAR</name>
<evidence type="ECO:0000313" key="3">
    <source>
        <dbReference type="Proteomes" id="UP000507222"/>
    </source>
</evidence>
<protein>
    <submittedName>
        <fullName evidence="2">Uncharacterized protein</fullName>
    </submittedName>
</protein>
<dbReference type="Proteomes" id="UP000507222">
    <property type="component" value="Unassembled WGS sequence"/>
</dbReference>
<evidence type="ECO:0000313" key="2">
    <source>
        <dbReference type="EMBL" id="CAB4263698.1"/>
    </source>
</evidence>
<sequence>MEKNEGPRNIKGILHVLLMNNNTKGELGDTSADAVCTHGSLPMISNAIAEDSKFPNAKSCADLKRDFENQQLWTLTKGPKAQPPGNLPNGKRGLEEEGLTKYSPNGLCRIFLSQDPRGPNHNQDLPKLLRSLAQQFYLTKALGPLPRLRSRPRLDAEDLAPSRRLSSGDIPSKMAQLLACQLGGLGNALRFPLNLECSVMITQKSHKFPTQKLLLDHELGGLLFTR</sequence>
<organism evidence="2 3">
    <name type="scientific">Prunus armeniaca</name>
    <name type="common">Apricot</name>
    <name type="synonym">Armeniaca vulgaris</name>
    <dbReference type="NCBI Taxonomy" id="36596"/>
    <lineage>
        <taxon>Eukaryota</taxon>
        <taxon>Viridiplantae</taxon>
        <taxon>Streptophyta</taxon>
        <taxon>Embryophyta</taxon>
        <taxon>Tracheophyta</taxon>
        <taxon>Spermatophyta</taxon>
        <taxon>Magnoliopsida</taxon>
        <taxon>eudicotyledons</taxon>
        <taxon>Gunneridae</taxon>
        <taxon>Pentapetalae</taxon>
        <taxon>rosids</taxon>
        <taxon>fabids</taxon>
        <taxon>Rosales</taxon>
        <taxon>Rosaceae</taxon>
        <taxon>Amygdaloideae</taxon>
        <taxon>Amygdaleae</taxon>
        <taxon>Prunus</taxon>
    </lineage>
</organism>